<dbReference type="Proteomes" id="UP000693946">
    <property type="component" value="Linkage Group LG18"/>
</dbReference>
<evidence type="ECO:0000313" key="1">
    <source>
        <dbReference type="EMBL" id="KAG7507412.1"/>
    </source>
</evidence>
<sequence>MQMAKQLIHCKFREASGDLLMDFLINLNKRNKENLSSLSKCNGVFKDKRVVEYILLITREMRLDPLVGYHAIELFQRFMVKHLMNLFNAHTSAGVQPRRHKDARTFFDKIKEKFPILIFSCVQLASKLSLYSQMINNKTAVQFLHSVGISVSTQSLFNSEMMILKALEFRLHVPNPLTYMEILLEVLGHNEPSIHVERLYDMGHHVLQFVSLQRTPIYETLLKTISQCLNPTREQREKFATVTDDNMLLGVTVIAVATFILYVKKWEQVVGELSHITGISKRSISDFTHVIVMQINGSSSHVTSA</sequence>
<keyword evidence="2" id="KW-1185">Reference proteome</keyword>
<protein>
    <recommendedName>
        <fullName evidence="3">Cyclin N-terminal domain containing 1</fullName>
    </recommendedName>
</protein>
<dbReference type="AlphaFoldDB" id="A0AAV6RPJ9"/>
<dbReference type="GO" id="GO:0035861">
    <property type="term" value="C:site of double-strand break"/>
    <property type="evidence" value="ECO:0007669"/>
    <property type="project" value="TreeGrafter"/>
</dbReference>
<dbReference type="EMBL" id="JAGKHQ010000010">
    <property type="protein sequence ID" value="KAG7507412.1"/>
    <property type="molecule type" value="Genomic_DNA"/>
</dbReference>
<dbReference type="PANTHER" id="PTHR21615:SF2">
    <property type="entry name" value="CYCLIN N-TERMINAL DOMAIN-CONTAINING PROTEIN 1"/>
    <property type="match status" value="1"/>
</dbReference>
<evidence type="ECO:0000313" key="2">
    <source>
        <dbReference type="Proteomes" id="UP000693946"/>
    </source>
</evidence>
<proteinExistence type="predicted"/>
<evidence type="ECO:0008006" key="3">
    <source>
        <dbReference type="Google" id="ProtNLM"/>
    </source>
</evidence>
<dbReference type="PANTHER" id="PTHR21615">
    <property type="entry name" value="CYCLIN N-TERMINAL DOMAIN-CONTAINING PROTEIN 1"/>
    <property type="match status" value="1"/>
</dbReference>
<gene>
    <name evidence="1" type="ORF">JOB18_033655</name>
</gene>
<reference evidence="1 2" key="1">
    <citation type="journal article" date="2021" name="Sci. Rep.">
        <title>Chromosome anchoring in Senegalese sole (Solea senegalensis) reveals sex-associated markers and genome rearrangements in flatfish.</title>
        <authorList>
            <person name="Guerrero-Cozar I."/>
            <person name="Gomez-Garrido J."/>
            <person name="Berbel C."/>
            <person name="Martinez-Blanch J.F."/>
            <person name="Alioto T."/>
            <person name="Claros M.G."/>
            <person name="Gagnaire P.A."/>
            <person name="Manchado M."/>
        </authorList>
    </citation>
    <scope>NUCLEOTIDE SEQUENCE [LARGE SCALE GENOMIC DNA]</scope>
    <source>
        <strain evidence="1">Sse05_10M</strain>
    </source>
</reference>
<accession>A0AAV6RPJ9</accession>
<organism evidence="1 2">
    <name type="scientific">Solea senegalensis</name>
    <name type="common">Senegalese sole</name>
    <dbReference type="NCBI Taxonomy" id="28829"/>
    <lineage>
        <taxon>Eukaryota</taxon>
        <taxon>Metazoa</taxon>
        <taxon>Chordata</taxon>
        <taxon>Craniata</taxon>
        <taxon>Vertebrata</taxon>
        <taxon>Euteleostomi</taxon>
        <taxon>Actinopterygii</taxon>
        <taxon>Neopterygii</taxon>
        <taxon>Teleostei</taxon>
        <taxon>Neoteleostei</taxon>
        <taxon>Acanthomorphata</taxon>
        <taxon>Carangaria</taxon>
        <taxon>Pleuronectiformes</taxon>
        <taxon>Pleuronectoidei</taxon>
        <taxon>Soleidae</taxon>
        <taxon>Solea</taxon>
    </lineage>
</organism>
<dbReference type="GO" id="GO:0007131">
    <property type="term" value="P:reciprocal meiotic recombination"/>
    <property type="evidence" value="ECO:0007669"/>
    <property type="project" value="TreeGrafter"/>
</dbReference>
<comment type="caution">
    <text evidence="1">The sequence shown here is derived from an EMBL/GenBank/DDBJ whole genome shotgun (WGS) entry which is preliminary data.</text>
</comment>
<name>A0AAV6RPJ9_SOLSE</name>